<organism evidence="3 4">
    <name type="scientific">Listeria grayi FSL F6-1183</name>
    <dbReference type="NCBI Taxonomy" id="1265827"/>
    <lineage>
        <taxon>Bacteria</taxon>
        <taxon>Bacillati</taxon>
        <taxon>Bacillota</taxon>
        <taxon>Bacilli</taxon>
        <taxon>Bacillales</taxon>
        <taxon>Listeriaceae</taxon>
        <taxon>Listeria</taxon>
    </lineage>
</organism>
<dbReference type="EMBL" id="AODG01000015">
    <property type="protein sequence ID" value="EUJ26634.1"/>
    <property type="molecule type" value="Genomic_DNA"/>
</dbReference>
<dbReference type="RefSeq" id="WP_036107632.1">
    <property type="nucleotide sequence ID" value="NZ_AODG01000015.1"/>
</dbReference>
<keyword evidence="2" id="KW-1133">Transmembrane helix</keyword>
<evidence type="ECO:0000256" key="2">
    <source>
        <dbReference type="SAM" id="Phobius"/>
    </source>
</evidence>
<feature type="transmembrane region" description="Helical" evidence="2">
    <location>
        <begin position="24"/>
        <end position="52"/>
    </location>
</feature>
<sequence length="160" mass="18686">MKQVFNYRKAFREPKRFQQVTKNFTLPIAFELIPVLNFILFIVLFFGIGAGIRKIFPSAFSSSWVFWLVAPSLLCTIFVAKAKPDGKNIYLYLWDLAKYLVREKWANKVYCGDEAVLYHHMKITFRGIKATRKRRKERSKRAVKNTNESPTQESTIDPNG</sequence>
<gene>
    <name evidence="3" type="ORF">LMUR_12531</name>
</gene>
<accession>A0A829R540</accession>
<feature type="compositionally biased region" description="Polar residues" evidence="1">
    <location>
        <begin position="144"/>
        <end position="160"/>
    </location>
</feature>
<feature type="region of interest" description="Disordered" evidence="1">
    <location>
        <begin position="133"/>
        <end position="160"/>
    </location>
</feature>
<evidence type="ECO:0000256" key="1">
    <source>
        <dbReference type="SAM" id="MobiDB-lite"/>
    </source>
</evidence>
<proteinExistence type="predicted"/>
<dbReference type="AlphaFoldDB" id="A0A829R540"/>
<dbReference type="Proteomes" id="UP000019251">
    <property type="component" value="Unassembled WGS sequence"/>
</dbReference>
<comment type="caution">
    <text evidence="3">The sequence shown here is derived from an EMBL/GenBank/DDBJ whole genome shotgun (WGS) entry which is preliminary data.</text>
</comment>
<keyword evidence="2" id="KW-0472">Membrane</keyword>
<evidence type="ECO:0000313" key="3">
    <source>
        <dbReference type="EMBL" id="EUJ26634.1"/>
    </source>
</evidence>
<dbReference type="Pfam" id="PF12648">
    <property type="entry name" value="TcpE"/>
    <property type="match status" value="1"/>
</dbReference>
<dbReference type="InterPro" id="IPR025608">
    <property type="entry name" value="TcpE"/>
</dbReference>
<reference evidence="3 4" key="1">
    <citation type="submission" date="2012-12" db="EMBL/GenBank/DDBJ databases">
        <title>Novel taxa of Listeriaceae from agricultural environments in the United States.</title>
        <authorList>
            <person name="den Bakker H.C."/>
            <person name="Allred A."/>
            <person name="Warchocki S."/>
            <person name="Wright E.M."/>
            <person name="Burrell A."/>
            <person name="Nightingale K.K."/>
            <person name="Kephart D."/>
            <person name="Wiedmann M."/>
        </authorList>
    </citation>
    <scope>NUCLEOTIDE SEQUENCE [LARGE SCALE GENOMIC DNA]</scope>
    <source>
        <strain evidence="3 4">FSL F6-1183</strain>
    </source>
</reference>
<feature type="transmembrane region" description="Helical" evidence="2">
    <location>
        <begin position="64"/>
        <end position="82"/>
    </location>
</feature>
<name>A0A829R540_LISGR</name>
<protein>
    <submittedName>
        <fullName evidence="3">Uncharacterized protein</fullName>
    </submittedName>
</protein>
<keyword evidence="2" id="KW-0812">Transmembrane</keyword>
<evidence type="ECO:0000313" key="4">
    <source>
        <dbReference type="Proteomes" id="UP000019251"/>
    </source>
</evidence>
<feature type="compositionally biased region" description="Basic residues" evidence="1">
    <location>
        <begin position="133"/>
        <end position="143"/>
    </location>
</feature>